<keyword evidence="2" id="KW-1185">Reference proteome</keyword>
<evidence type="ECO:0000313" key="1">
    <source>
        <dbReference type="EMBL" id="MDQ0226681.1"/>
    </source>
</evidence>
<evidence type="ECO:0008006" key="3">
    <source>
        <dbReference type="Google" id="ProtNLM"/>
    </source>
</evidence>
<proteinExistence type="predicted"/>
<gene>
    <name evidence="1" type="ORF">J2S02_003026</name>
</gene>
<organism evidence="1 2">
    <name type="scientific">Metabacillus niabensis</name>
    <dbReference type="NCBI Taxonomy" id="324854"/>
    <lineage>
        <taxon>Bacteria</taxon>
        <taxon>Bacillati</taxon>
        <taxon>Bacillota</taxon>
        <taxon>Bacilli</taxon>
        <taxon>Bacillales</taxon>
        <taxon>Bacillaceae</taxon>
        <taxon>Metabacillus</taxon>
    </lineage>
</organism>
<comment type="caution">
    <text evidence="1">The sequence shown here is derived from an EMBL/GenBank/DDBJ whole genome shotgun (WGS) entry which is preliminary data.</text>
</comment>
<dbReference type="RefSeq" id="WP_145580154.1">
    <property type="nucleotide sequence ID" value="NZ_CADEPK010000029.1"/>
</dbReference>
<protein>
    <recommendedName>
        <fullName evidence="3">Uracil-DNA glycosylase</fullName>
    </recommendedName>
</protein>
<sequence>MKDAQINCLKCKYFYITWDKSFPNGCRAYGFKSATRPAVMVKQSSGTACLKFKPKG</sequence>
<dbReference type="EMBL" id="JAUSTZ010000006">
    <property type="protein sequence ID" value="MDQ0226681.1"/>
    <property type="molecule type" value="Genomic_DNA"/>
</dbReference>
<name>A0ABT9Z344_9BACI</name>
<dbReference type="Proteomes" id="UP001232245">
    <property type="component" value="Unassembled WGS sequence"/>
</dbReference>
<evidence type="ECO:0000313" key="2">
    <source>
        <dbReference type="Proteomes" id="UP001232245"/>
    </source>
</evidence>
<accession>A0ABT9Z344</accession>
<reference evidence="1 2" key="1">
    <citation type="submission" date="2023-07" db="EMBL/GenBank/DDBJ databases">
        <title>Genomic Encyclopedia of Type Strains, Phase IV (KMG-IV): sequencing the most valuable type-strain genomes for metagenomic binning, comparative biology and taxonomic classification.</title>
        <authorList>
            <person name="Goeker M."/>
        </authorList>
    </citation>
    <scope>NUCLEOTIDE SEQUENCE [LARGE SCALE GENOMIC DNA]</scope>
    <source>
        <strain evidence="1 2">DSM 17723</strain>
    </source>
</reference>